<dbReference type="Pfam" id="PF04187">
    <property type="entry name" value="Cofac_haem_bdg"/>
    <property type="match status" value="1"/>
</dbReference>
<evidence type="ECO:0000259" key="1">
    <source>
        <dbReference type="Pfam" id="PF04187"/>
    </source>
</evidence>
<protein>
    <submittedName>
        <fullName evidence="2">Heme-binding uptake, Tiki superfamily, ChaN</fullName>
    </submittedName>
</protein>
<sequence>MKTMRGLYYPNRRTWLSAALAVVALPARHVRASTMDARAGLAGSALLPWVRESLAVIGRPRWLLLGEQHDADAHQALQAAVVQVLAEQGRLAALVLEMAERGVDTRGLAPDATEATAQAALQWNDRSWPWRRYGPVVMAAVRAGVPVVGGNLPRAAQREVMGQSHWDTLLPPPAYDTLLRAIDEGHCGQLPRSQWGPMARIQLARDDAMAATLLDEGRDGATVVLVAGQQHVRRDRGVPFHLQRRAPDRAGALHSVAFVSAGEAPATPHEMSTDAVWLTPATPPVDHCAAFRGRAPT</sequence>
<feature type="domain" description="Haem-binding uptake Tiki superfamily ChaN" evidence="1">
    <location>
        <begin position="61"/>
        <end position="242"/>
    </location>
</feature>
<organism evidence="2 3">
    <name type="scientific">Tepidimonas taiwanensis</name>
    <dbReference type="NCBI Taxonomy" id="307486"/>
    <lineage>
        <taxon>Bacteria</taxon>
        <taxon>Pseudomonadati</taxon>
        <taxon>Pseudomonadota</taxon>
        <taxon>Betaproteobacteria</taxon>
        <taxon>Burkholderiales</taxon>
        <taxon>Tepidimonas</taxon>
    </lineage>
</organism>
<dbReference type="EMBL" id="VJOM01000013">
    <property type="protein sequence ID" value="TSE31700.1"/>
    <property type="molecule type" value="Genomic_DNA"/>
</dbReference>
<comment type="caution">
    <text evidence="2">The sequence shown here is derived from an EMBL/GenBank/DDBJ whole genome shotgun (WGS) entry which is preliminary data.</text>
</comment>
<dbReference type="CDD" id="cd14727">
    <property type="entry name" value="ChanN-like"/>
    <property type="match status" value="1"/>
</dbReference>
<dbReference type="STRING" id="307486.GCA_000807215_01043"/>
<gene>
    <name evidence="2" type="ORF">Ttaiw_01411</name>
</gene>
<keyword evidence="3" id="KW-1185">Reference proteome</keyword>
<dbReference type="Gene3D" id="3.40.50.11550">
    <property type="match status" value="2"/>
</dbReference>
<proteinExistence type="predicted"/>
<evidence type="ECO:0000313" key="3">
    <source>
        <dbReference type="Proteomes" id="UP000317763"/>
    </source>
</evidence>
<dbReference type="AlphaFoldDB" id="A0A554X7A0"/>
<accession>A0A554X7A0</accession>
<dbReference type="RefSeq" id="WP_052231496.1">
    <property type="nucleotide sequence ID" value="NZ_CP083911.1"/>
</dbReference>
<name>A0A554X7A0_9BURK</name>
<reference evidence="2 3" key="1">
    <citation type="submission" date="2019-07" db="EMBL/GenBank/DDBJ databases">
        <title>Tepidimonas taiwanensis I1-1 draft genome.</title>
        <authorList>
            <person name="Da Costa M.S."/>
            <person name="Froufe H.J.C."/>
            <person name="Egas C."/>
            <person name="Albuquerque L."/>
        </authorList>
    </citation>
    <scope>NUCLEOTIDE SEQUENCE [LARGE SCALE GENOMIC DNA]</scope>
    <source>
        <strain evidence="2 3">I1-1</strain>
    </source>
</reference>
<dbReference type="InterPro" id="IPR007314">
    <property type="entry name" value="Cofac_haem-bd_dom"/>
</dbReference>
<dbReference type="SUPFAM" id="SSF159501">
    <property type="entry name" value="EreA/ChaN-like"/>
    <property type="match status" value="1"/>
</dbReference>
<evidence type="ECO:0000313" key="2">
    <source>
        <dbReference type="EMBL" id="TSE31700.1"/>
    </source>
</evidence>
<dbReference type="Proteomes" id="UP000317763">
    <property type="component" value="Unassembled WGS sequence"/>
</dbReference>